<keyword evidence="2" id="KW-0808">Transferase</keyword>
<organism evidence="2 3">
    <name type="scientific">Halolamina pelagica</name>
    <dbReference type="NCBI Taxonomy" id="699431"/>
    <lineage>
        <taxon>Archaea</taxon>
        <taxon>Methanobacteriati</taxon>
        <taxon>Methanobacteriota</taxon>
        <taxon>Stenosarchaea group</taxon>
        <taxon>Halobacteria</taxon>
        <taxon>Halobacteriales</taxon>
        <taxon>Haloferacaceae</taxon>
    </lineage>
</organism>
<dbReference type="SUPFAM" id="SSF53335">
    <property type="entry name" value="S-adenosyl-L-methionine-dependent methyltransferases"/>
    <property type="match status" value="1"/>
</dbReference>
<accession>A0A0P7G8V6</accession>
<dbReference type="Proteomes" id="UP000050535">
    <property type="component" value="Unassembled WGS sequence"/>
</dbReference>
<evidence type="ECO:0000313" key="2">
    <source>
        <dbReference type="EMBL" id="KPN29733.1"/>
    </source>
</evidence>
<dbReference type="PATRIC" id="fig|699431.3.peg.469"/>
<dbReference type="STRING" id="699431.SY89_00449"/>
<name>A0A0P7G8V6_9EURY</name>
<protein>
    <submittedName>
        <fullName evidence="2">Trans-aconitate methyltransferase</fullName>
    </submittedName>
</protein>
<dbReference type="EMBL" id="LGUC01000001">
    <property type="protein sequence ID" value="KPN29733.1"/>
    <property type="molecule type" value="Genomic_DNA"/>
</dbReference>
<dbReference type="OrthoDB" id="269311at2157"/>
<dbReference type="CDD" id="cd02440">
    <property type="entry name" value="AdoMet_MTases"/>
    <property type="match status" value="1"/>
</dbReference>
<dbReference type="Gene3D" id="3.40.50.150">
    <property type="entry name" value="Vaccinia Virus protein VP39"/>
    <property type="match status" value="1"/>
</dbReference>
<dbReference type="RefSeq" id="WP_054582946.1">
    <property type="nucleotide sequence ID" value="NZ_LGUC01000001.1"/>
</dbReference>
<dbReference type="InterPro" id="IPR013216">
    <property type="entry name" value="Methyltransf_11"/>
</dbReference>
<proteinExistence type="predicted"/>
<reference evidence="3" key="1">
    <citation type="submission" date="2013-11" db="EMBL/GenBank/DDBJ databases">
        <authorList>
            <person name="Hoang H.T."/>
            <person name="Killian M.L."/>
            <person name="Madson D.M."/>
            <person name="Arruda P.H.E."/>
            <person name="Sun D."/>
            <person name="Schwartz K.J."/>
            <person name="Yoon K."/>
        </authorList>
    </citation>
    <scope>NUCLEOTIDE SEQUENCE [LARGE SCALE GENOMIC DNA]</scope>
    <source>
        <strain evidence="3">CDK2</strain>
    </source>
</reference>
<feature type="domain" description="Methyltransferase type 11" evidence="1">
    <location>
        <begin position="22"/>
        <end position="119"/>
    </location>
</feature>
<dbReference type="InterPro" id="IPR029063">
    <property type="entry name" value="SAM-dependent_MTases_sf"/>
</dbReference>
<gene>
    <name evidence="2" type="ORF">SY89_00449</name>
</gene>
<keyword evidence="2" id="KW-0489">Methyltransferase</keyword>
<evidence type="ECO:0000313" key="3">
    <source>
        <dbReference type="Proteomes" id="UP000050535"/>
    </source>
</evidence>
<sequence>MNVPDSVATALADRDVAGATCLEAGAGVGNATAGLLDAGAEHVYAVTDRADHAEGVRERFPDDDRVELIEADLRELPLPADAVDAITAHALFNVLPNDAAAPIAAELTRVAAPGATLVVDDYDPMPAESPVRRLFAVENAAAELAGARPALTFYPADGLRRLFGGHGWKHDRTRTILEPVPWSESHLTAHTAEVRGHAASLPDALGQQLITEAERLAKTTGHSDEGRMYSVAMALPE</sequence>
<dbReference type="GO" id="GO:0008757">
    <property type="term" value="F:S-adenosylmethionine-dependent methyltransferase activity"/>
    <property type="evidence" value="ECO:0007669"/>
    <property type="project" value="InterPro"/>
</dbReference>
<dbReference type="GO" id="GO:0032259">
    <property type="term" value="P:methylation"/>
    <property type="evidence" value="ECO:0007669"/>
    <property type="project" value="UniProtKB-KW"/>
</dbReference>
<evidence type="ECO:0000259" key="1">
    <source>
        <dbReference type="Pfam" id="PF08241"/>
    </source>
</evidence>
<keyword evidence="3" id="KW-1185">Reference proteome</keyword>
<dbReference type="AlphaFoldDB" id="A0A0P7G8V6"/>
<dbReference type="Pfam" id="PF08241">
    <property type="entry name" value="Methyltransf_11"/>
    <property type="match status" value="1"/>
</dbReference>
<comment type="caution">
    <text evidence="2">The sequence shown here is derived from an EMBL/GenBank/DDBJ whole genome shotgun (WGS) entry which is preliminary data.</text>
</comment>